<dbReference type="STRING" id="1834516.BL253_16760"/>
<accession>A0A1V2IAQ2</accession>
<reference evidence="2" key="1">
    <citation type="submission" date="2016-10" db="EMBL/GenBank/DDBJ databases">
        <title>Frankia sp. NRRL B-16386 Genome sequencing.</title>
        <authorList>
            <person name="Ghodhbane-Gtari F."/>
            <person name="Swanson E."/>
            <person name="Gueddou A."/>
            <person name="Hezbri K."/>
            <person name="Ktari K."/>
            <person name="Nouioui I."/>
            <person name="Morris K."/>
            <person name="Simpson S."/>
            <person name="Abebe-Akele F."/>
            <person name="Thomas K."/>
            <person name="Gtari M."/>
            <person name="Tisa L.S."/>
        </authorList>
    </citation>
    <scope>NUCLEOTIDE SEQUENCE [LARGE SCALE GENOMIC DNA]</scope>
    <source>
        <strain evidence="2">NRRL B-16386</strain>
    </source>
</reference>
<dbReference type="Proteomes" id="UP000188929">
    <property type="component" value="Unassembled WGS sequence"/>
</dbReference>
<sequence length="119" mass="12464">MSATRVLIVGLDPHALPGVDAQAVEHGLAYGLERMRAAGYLAEQLLVALDESSLGLIERAVVGQAWDVVVIGGGIRKPEPLLEFFETVVNLVHAGAPTARIAFNADGGASLEAVQRVLP</sequence>
<keyword evidence="2" id="KW-1185">Reference proteome</keyword>
<name>A0A1V2IAQ2_9ACTN</name>
<dbReference type="EMBL" id="MOMC01000032">
    <property type="protein sequence ID" value="ONH29511.1"/>
    <property type="molecule type" value="Genomic_DNA"/>
</dbReference>
<dbReference type="AlphaFoldDB" id="A0A1V2IAQ2"/>
<evidence type="ECO:0000313" key="2">
    <source>
        <dbReference type="Proteomes" id="UP000188929"/>
    </source>
</evidence>
<dbReference type="OrthoDB" id="1495085at2"/>
<gene>
    <name evidence="1" type="ORF">BL253_16760</name>
</gene>
<dbReference type="RefSeq" id="WP_076818041.1">
    <property type="nucleotide sequence ID" value="NZ_MOMC01000032.1"/>
</dbReference>
<protein>
    <submittedName>
        <fullName evidence="1">Uncharacterized protein</fullName>
    </submittedName>
</protein>
<evidence type="ECO:0000313" key="1">
    <source>
        <dbReference type="EMBL" id="ONH29511.1"/>
    </source>
</evidence>
<organism evidence="1 2">
    <name type="scientific">Pseudofrankia asymbiotica</name>
    <dbReference type="NCBI Taxonomy" id="1834516"/>
    <lineage>
        <taxon>Bacteria</taxon>
        <taxon>Bacillati</taxon>
        <taxon>Actinomycetota</taxon>
        <taxon>Actinomycetes</taxon>
        <taxon>Frankiales</taxon>
        <taxon>Frankiaceae</taxon>
        <taxon>Pseudofrankia</taxon>
    </lineage>
</organism>
<comment type="caution">
    <text evidence="1">The sequence shown here is derived from an EMBL/GenBank/DDBJ whole genome shotgun (WGS) entry which is preliminary data.</text>
</comment>
<proteinExistence type="predicted"/>